<evidence type="ECO:0000313" key="2">
    <source>
        <dbReference type="EMBL" id="GFY14591.1"/>
    </source>
</evidence>
<dbReference type="Proteomes" id="UP000887159">
    <property type="component" value="Unassembled WGS sequence"/>
</dbReference>
<dbReference type="EMBL" id="BMAU01021330">
    <property type="protein sequence ID" value="GFY14591.1"/>
    <property type="molecule type" value="Genomic_DNA"/>
</dbReference>
<sequence>MASNSKIYICGVKHSKIRGLLIISFYLRRTSNLIILNSRHVTVGFKVTDSWPTCHEFKPSSSEDPPCRVAMHVKSVEAQTSSRRCGVEARRVPTQVSSSSLDHLSKLRSPSLKALE</sequence>
<name>A0A8X6SJL5_TRICX</name>
<evidence type="ECO:0000256" key="1">
    <source>
        <dbReference type="SAM" id="MobiDB-lite"/>
    </source>
</evidence>
<proteinExistence type="predicted"/>
<gene>
    <name evidence="2" type="ORF">TNCV_4827951</name>
</gene>
<keyword evidence="3" id="KW-1185">Reference proteome</keyword>
<feature type="region of interest" description="Disordered" evidence="1">
    <location>
        <begin position="82"/>
        <end position="116"/>
    </location>
</feature>
<accession>A0A8X6SJL5</accession>
<evidence type="ECO:0000313" key="3">
    <source>
        <dbReference type="Proteomes" id="UP000887159"/>
    </source>
</evidence>
<dbReference type="AlphaFoldDB" id="A0A8X6SJL5"/>
<reference evidence="2" key="1">
    <citation type="submission" date="2020-08" db="EMBL/GenBank/DDBJ databases">
        <title>Multicomponent nature underlies the extraordinary mechanical properties of spider dragline silk.</title>
        <authorList>
            <person name="Kono N."/>
            <person name="Nakamura H."/>
            <person name="Mori M."/>
            <person name="Yoshida Y."/>
            <person name="Ohtoshi R."/>
            <person name="Malay A.D."/>
            <person name="Moran D.A.P."/>
            <person name="Tomita M."/>
            <person name="Numata K."/>
            <person name="Arakawa K."/>
        </authorList>
    </citation>
    <scope>NUCLEOTIDE SEQUENCE</scope>
</reference>
<protein>
    <submittedName>
        <fullName evidence="2">Uncharacterized protein</fullName>
    </submittedName>
</protein>
<comment type="caution">
    <text evidence="2">The sequence shown here is derived from an EMBL/GenBank/DDBJ whole genome shotgun (WGS) entry which is preliminary data.</text>
</comment>
<organism evidence="2 3">
    <name type="scientific">Trichonephila clavipes</name>
    <name type="common">Golden silk orbweaver</name>
    <name type="synonym">Nephila clavipes</name>
    <dbReference type="NCBI Taxonomy" id="2585209"/>
    <lineage>
        <taxon>Eukaryota</taxon>
        <taxon>Metazoa</taxon>
        <taxon>Ecdysozoa</taxon>
        <taxon>Arthropoda</taxon>
        <taxon>Chelicerata</taxon>
        <taxon>Arachnida</taxon>
        <taxon>Araneae</taxon>
        <taxon>Araneomorphae</taxon>
        <taxon>Entelegynae</taxon>
        <taxon>Araneoidea</taxon>
        <taxon>Nephilidae</taxon>
        <taxon>Trichonephila</taxon>
    </lineage>
</organism>